<organism evidence="1 2">
    <name type="scientific">Basilea psittacipulmonis DSM 24701</name>
    <dbReference type="NCBI Taxonomy" id="1072685"/>
    <lineage>
        <taxon>Bacteria</taxon>
        <taxon>Pseudomonadati</taxon>
        <taxon>Pseudomonadota</taxon>
        <taxon>Betaproteobacteria</taxon>
        <taxon>Burkholderiales</taxon>
        <taxon>Alcaligenaceae</taxon>
        <taxon>Basilea</taxon>
    </lineage>
</organism>
<dbReference type="STRING" id="1072685.IX83_02460"/>
<reference evidence="1 2" key="1">
    <citation type="journal article" date="2014" name="BMC Genomics">
        <title>A genomic perspective on a new bacterial genus and species from the Alcaligenaceae family, Basilea psittacipulmonis.</title>
        <authorList>
            <person name="Whiteson K.L."/>
            <person name="Hernandez D."/>
            <person name="Lazarevic V."/>
            <person name="Gaia N."/>
            <person name="Farinelli L."/>
            <person name="Francois P."/>
            <person name="Pilo P."/>
            <person name="Frey J."/>
            <person name="Schrenzel J."/>
        </authorList>
    </citation>
    <scope>NUCLEOTIDE SEQUENCE [LARGE SCALE GENOMIC DNA]</scope>
    <source>
        <strain evidence="1 2">DSM 24701</strain>
    </source>
</reference>
<dbReference type="Pfam" id="PF00132">
    <property type="entry name" value="Hexapep"/>
    <property type="match status" value="1"/>
</dbReference>
<gene>
    <name evidence="1" type="ORF">IX83_02460</name>
</gene>
<dbReference type="RefSeq" id="WP_038498780.1">
    <property type="nucleotide sequence ID" value="NZ_AFWK01000060.1"/>
</dbReference>
<dbReference type="Proteomes" id="UP000028945">
    <property type="component" value="Chromosome"/>
</dbReference>
<dbReference type="OrthoDB" id="9803036at2"/>
<accession>A0A077DDW9</accession>
<sequence>MAIYEILGKQPKIDASAYVFENATVIGDVTLEKNTSVWSHVSIRGDNAPIYVGAGSNIQESSVLHVDAGVPLFIGENVTVGHQAMLHGCHIGDGSLIGMSAIILNHAKIGKNCLIGAGAIIPEGKEIPDNSLVIGIAKVVRTLTPQDIEAMHANTRHYVEQAQTYKHHLKRLD</sequence>
<evidence type="ECO:0000313" key="2">
    <source>
        <dbReference type="Proteomes" id="UP000028945"/>
    </source>
</evidence>
<dbReference type="KEGG" id="bpsi:IX83_02460"/>
<dbReference type="InterPro" id="IPR047324">
    <property type="entry name" value="LbH_gamma_CA-like"/>
</dbReference>
<keyword evidence="2" id="KW-1185">Reference proteome</keyword>
<protein>
    <submittedName>
        <fullName evidence="1">Anhydrase</fullName>
    </submittedName>
</protein>
<dbReference type="eggNOG" id="COG0663">
    <property type="taxonomic scope" value="Bacteria"/>
</dbReference>
<dbReference type="SUPFAM" id="SSF51161">
    <property type="entry name" value="Trimeric LpxA-like enzymes"/>
    <property type="match status" value="1"/>
</dbReference>
<dbReference type="CDD" id="cd04645">
    <property type="entry name" value="LbH_gamma_CA_like"/>
    <property type="match status" value="1"/>
</dbReference>
<dbReference type="InterPro" id="IPR011004">
    <property type="entry name" value="Trimer_LpxA-like_sf"/>
</dbReference>
<dbReference type="AlphaFoldDB" id="A0A077DDW9"/>
<dbReference type="PANTHER" id="PTHR13061">
    <property type="entry name" value="DYNACTIN SUBUNIT P25"/>
    <property type="match status" value="1"/>
</dbReference>
<dbReference type="EMBL" id="CP009238">
    <property type="protein sequence ID" value="AIL32331.1"/>
    <property type="molecule type" value="Genomic_DNA"/>
</dbReference>
<name>A0A077DDW9_9BURK</name>
<proteinExistence type="predicted"/>
<dbReference type="InterPro" id="IPR001451">
    <property type="entry name" value="Hexapep"/>
</dbReference>
<dbReference type="HOGENOM" id="CLU_064827_4_1_4"/>
<evidence type="ECO:0000313" key="1">
    <source>
        <dbReference type="EMBL" id="AIL32331.1"/>
    </source>
</evidence>
<dbReference type="PANTHER" id="PTHR13061:SF50">
    <property type="entry name" value="GAMMA CARBONIC ANHYDRASE 1, MITOCHONDRIAL"/>
    <property type="match status" value="1"/>
</dbReference>
<dbReference type="Gene3D" id="2.160.10.10">
    <property type="entry name" value="Hexapeptide repeat proteins"/>
    <property type="match status" value="1"/>
</dbReference>
<dbReference type="InterPro" id="IPR050484">
    <property type="entry name" value="Transf_Hexapept/Carb_Anhydrase"/>
</dbReference>